<dbReference type="NCBIfam" id="TIGR03696">
    <property type="entry name" value="Rhs_assc_core"/>
    <property type="match status" value="1"/>
</dbReference>
<evidence type="ECO:0000313" key="3">
    <source>
        <dbReference type="EMBL" id="MBB4220910.1"/>
    </source>
</evidence>
<dbReference type="Gene3D" id="2.180.10.10">
    <property type="entry name" value="RHS repeat-associated core"/>
    <property type="match status" value="1"/>
</dbReference>
<dbReference type="InterPro" id="IPR006530">
    <property type="entry name" value="YD"/>
</dbReference>
<dbReference type="Pfam" id="PF05593">
    <property type="entry name" value="RHS_repeat"/>
    <property type="match status" value="1"/>
</dbReference>
<organism evidence="3 4">
    <name type="scientific">Variovorax guangxiensis</name>
    <dbReference type="NCBI Taxonomy" id="1775474"/>
    <lineage>
        <taxon>Bacteria</taxon>
        <taxon>Pseudomonadati</taxon>
        <taxon>Pseudomonadota</taxon>
        <taxon>Betaproteobacteria</taxon>
        <taxon>Burkholderiales</taxon>
        <taxon>Comamonadaceae</taxon>
        <taxon>Variovorax</taxon>
    </lineage>
</organism>
<dbReference type="Proteomes" id="UP000524450">
    <property type="component" value="Unassembled WGS sequence"/>
</dbReference>
<sequence>MTERVRNGWRTVFAWDGFNRMTAATDHSGIATTFSYDALGRRLSKSSGDTTTLFGWDGDVLAFESTQSSSAIEEGGEHGWSVHYIHEPNSFVPLMQVRRASAMALSETTDAKALMEANGGVYDIEQDPLWNGEQRQVPRAFDRKEMAFYQCDHLGTPQELTDHEGSVAWSAQYKAWGEAREAISEAGRRAGLRNPIRFQGQYWDEETGLHYNRYRYYDPHSGRYVSSDPAGFNGGINLNRYAPNPIGWIDPLGLTKLPLFRGMKKGGDGLPVVEPSARGLGARIPADIPIDEDGNVHPNTGGISVAPRTARNLPAHRRPPALGGTGKDEVWQLDESDLGPDLKYVQDCDSHGTIQPSRKMSAQEYQNALAKTQGKWRN</sequence>
<comment type="caution">
    <text evidence="3">The sequence shown here is derived from an EMBL/GenBank/DDBJ whole genome shotgun (WGS) entry which is preliminary data.</text>
</comment>
<gene>
    <name evidence="3" type="ORF">GGD71_001670</name>
</gene>
<evidence type="ECO:0000259" key="1">
    <source>
        <dbReference type="Pfam" id="PF03527"/>
    </source>
</evidence>
<dbReference type="PRINTS" id="PR00394">
    <property type="entry name" value="RHSPROTEIN"/>
</dbReference>
<proteinExistence type="predicted"/>
<accession>A0A840FNP3</accession>
<dbReference type="InterPro" id="IPR050708">
    <property type="entry name" value="T6SS_VgrG/RHS"/>
</dbReference>
<dbReference type="RefSeq" id="WP_260319241.1">
    <property type="nucleotide sequence ID" value="NZ_JACIFZ010000002.1"/>
</dbReference>
<name>A0A840FNP3_9BURK</name>
<dbReference type="InterPro" id="IPR001826">
    <property type="entry name" value="RHS"/>
</dbReference>
<dbReference type="PANTHER" id="PTHR32305:SF15">
    <property type="entry name" value="PROTEIN RHSA-RELATED"/>
    <property type="match status" value="1"/>
</dbReference>
<dbReference type="AlphaFoldDB" id="A0A840FNP3"/>
<evidence type="ECO:0000313" key="4">
    <source>
        <dbReference type="Proteomes" id="UP000524450"/>
    </source>
</evidence>
<reference evidence="3 4" key="1">
    <citation type="submission" date="2020-08" db="EMBL/GenBank/DDBJ databases">
        <title>Genomic Encyclopedia of Type Strains, Phase IV (KMG-V): Genome sequencing to study the core and pangenomes of soil and plant-associated prokaryotes.</title>
        <authorList>
            <person name="Whitman W."/>
        </authorList>
    </citation>
    <scope>NUCLEOTIDE SEQUENCE [LARGE SCALE GENOMIC DNA]</scope>
    <source>
        <strain evidence="3 4">34/80</strain>
    </source>
</reference>
<feature type="domain" description="RHS protein conserved region" evidence="1">
    <location>
        <begin position="147"/>
        <end position="181"/>
    </location>
</feature>
<feature type="domain" description="Tse2 ADP-ribosyltransferase toxin" evidence="2">
    <location>
        <begin position="286"/>
        <end position="375"/>
    </location>
</feature>
<dbReference type="EMBL" id="JACIFZ010000002">
    <property type="protein sequence ID" value="MBB4220910.1"/>
    <property type="molecule type" value="Genomic_DNA"/>
</dbReference>
<dbReference type="NCBIfam" id="TIGR01643">
    <property type="entry name" value="YD_repeat_2x"/>
    <property type="match status" value="1"/>
</dbReference>
<dbReference type="InterPro" id="IPR022385">
    <property type="entry name" value="Rhs_assc_core"/>
</dbReference>
<evidence type="ECO:0000259" key="2">
    <source>
        <dbReference type="Pfam" id="PF18648"/>
    </source>
</evidence>
<protein>
    <submittedName>
        <fullName evidence="3">RHS repeat-associated protein</fullName>
    </submittedName>
</protein>
<dbReference type="PANTHER" id="PTHR32305">
    <property type="match status" value="1"/>
</dbReference>
<dbReference type="InterPro" id="IPR031325">
    <property type="entry name" value="RHS_repeat"/>
</dbReference>
<dbReference type="Pfam" id="PF03527">
    <property type="entry name" value="RHS"/>
    <property type="match status" value="1"/>
</dbReference>
<dbReference type="Pfam" id="PF18648">
    <property type="entry name" value="ADPRTs_Tse2"/>
    <property type="match status" value="1"/>
</dbReference>
<dbReference type="InterPro" id="IPR041018">
    <property type="entry name" value="ADPRTs_Tse2"/>
</dbReference>